<keyword evidence="5" id="KW-1185">Reference proteome</keyword>
<feature type="domain" description="LOB" evidence="3">
    <location>
        <begin position="6"/>
        <end position="107"/>
    </location>
</feature>
<dbReference type="OrthoDB" id="24966at2759"/>
<name>A0A835UNM3_VANPL</name>
<feature type="region of interest" description="Disordered" evidence="2">
    <location>
        <begin position="234"/>
        <end position="258"/>
    </location>
</feature>
<proteinExistence type="inferred from homology"/>
<reference evidence="4 5" key="1">
    <citation type="journal article" date="2020" name="Nat. Food">
        <title>A phased Vanilla planifolia genome enables genetic improvement of flavour and production.</title>
        <authorList>
            <person name="Hasing T."/>
            <person name="Tang H."/>
            <person name="Brym M."/>
            <person name="Khazi F."/>
            <person name="Huang T."/>
            <person name="Chambers A.H."/>
        </authorList>
    </citation>
    <scope>NUCLEOTIDE SEQUENCE [LARGE SCALE GENOMIC DNA]</scope>
    <source>
        <tissue evidence="4">Leaf</tissue>
    </source>
</reference>
<organism evidence="4 5">
    <name type="scientific">Vanilla planifolia</name>
    <name type="common">Vanilla</name>
    <dbReference type="NCBI Taxonomy" id="51239"/>
    <lineage>
        <taxon>Eukaryota</taxon>
        <taxon>Viridiplantae</taxon>
        <taxon>Streptophyta</taxon>
        <taxon>Embryophyta</taxon>
        <taxon>Tracheophyta</taxon>
        <taxon>Spermatophyta</taxon>
        <taxon>Magnoliopsida</taxon>
        <taxon>Liliopsida</taxon>
        <taxon>Asparagales</taxon>
        <taxon>Orchidaceae</taxon>
        <taxon>Vanilloideae</taxon>
        <taxon>Vanilleae</taxon>
        <taxon>Vanilla</taxon>
    </lineage>
</organism>
<dbReference type="PANTHER" id="PTHR31301">
    <property type="entry name" value="LOB DOMAIN-CONTAINING PROTEIN 4-RELATED"/>
    <property type="match status" value="1"/>
</dbReference>
<evidence type="ECO:0000313" key="5">
    <source>
        <dbReference type="Proteomes" id="UP000636800"/>
    </source>
</evidence>
<evidence type="ECO:0000259" key="3">
    <source>
        <dbReference type="PROSITE" id="PS50891"/>
    </source>
</evidence>
<dbReference type="AlphaFoldDB" id="A0A835UNM3"/>
<sequence length="258" mass="27291">MSSSNSPCAACKFLRRKCTQGCVFSPYFPSDQPTKFANVHRVFGASNVAKLLNELPPSQREDAVNSLAYEAEARIHDPVYGCVGYISVLQHRLLQLQRELCAAKKELSAYAGAALAPQHQFQPVMSAVMGMGLGLGNPQPGQGIMIEAQQLTEPAVVARGQGMVRGIEQQEMNSANTGIGFGHMGGASEVVGVAAVATLPPPALALPHMGGFDGSFLVQGGQLNEVLFQGNYGHSMQRSHHQRRGSDDGRCGAGPSSS</sequence>
<evidence type="ECO:0000256" key="1">
    <source>
        <dbReference type="ARBA" id="ARBA00005474"/>
    </source>
</evidence>
<comment type="similarity">
    <text evidence="1">Belongs to the LOB domain-containing protein family.</text>
</comment>
<evidence type="ECO:0000256" key="2">
    <source>
        <dbReference type="SAM" id="MobiDB-lite"/>
    </source>
</evidence>
<dbReference type="EMBL" id="JADCNL010000009">
    <property type="protein sequence ID" value="KAG0467140.1"/>
    <property type="molecule type" value="Genomic_DNA"/>
</dbReference>
<dbReference type="PROSITE" id="PS50891">
    <property type="entry name" value="LOB"/>
    <property type="match status" value="1"/>
</dbReference>
<evidence type="ECO:0000313" key="4">
    <source>
        <dbReference type="EMBL" id="KAG0467140.1"/>
    </source>
</evidence>
<dbReference type="Proteomes" id="UP000636800">
    <property type="component" value="Unassembled WGS sequence"/>
</dbReference>
<accession>A0A835UNM3</accession>
<protein>
    <recommendedName>
        <fullName evidence="3">LOB domain-containing protein</fullName>
    </recommendedName>
</protein>
<dbReference type="PANTHER" id="PTHR31301:SF68">
    <property type="entry name" value="LOB DOMAIN-CONTAINING PROTEIN 32-RELATED"/>
    <property type="match status" value="1"/>
</dbReference>
<comment type="caution">
    <text evidence="4">The sequence shown here is derived from an EMBL/GenBank/DDBJ whole genome shotgun (WGS) entry which is preliminary data.</text>
</comment>
<dbReference type="Pfam" id="PF03195">
    <property type="entry name" value="LOB"/>
    <property type="match status" value="1"/>
</dbReference>
<dbReference type="InterPro" id="IPR004883">
    <property type="entry name" value="LOB"/>
</dbReference>
<gene>
    <name evidence="4" type="ORF">HPP92_018720</name>
</gene>